<dbReference type="EMBL" id="VXPY01000103">
    <property type="protein sequence ID" value="MYD91567.1"/>
    <property type="molecule type" value="Genomic_DNA"/>
</dbReference>
<accession>A0A6B1DXC2</accession>
<protein>
    <submittedName>
        <fullName evidence="3">WecB/TagA/CpsF family glycosyltransferase</fullName>
    </submittedName>
</protein>
<keyword evidence="1" id="KW-0328">Glycosyltransferase</keyword>
<gene>
    <name evidence="3" type="ORF">F4Y08_14765</name>
</gene>
<dbReference type="GO" id="GO:0016758">
    <property type="term" value="F:hexosyltransferase activity"/>
    <property type="evidence" value="ECO:0007669"/>
    <property type="project" value="TreeGrafter"/>
</dbReference>
<organism evidence="3">
    <name type="scientific">Caldilineaceae bacterium SB0662_bin_9</name>
    <dbReference type="NCBI Taxonomy" id="2605258"/>
    <lineage>
        <taxon>Bacteria</taxon>
        <taxon>Bacillati</taxon>
        <taxon>Chloroflexota</taxon>
        <taxon>Caldilineae</taxon>
        <taxon>Caldilineales</taxon>
        <taxon>Caldilineaceae</taxon>
    </lineage>
</organism>
<evidence type="ECO:0000313" key="3">
    <source>
        <dbReference type="EMBL" id="MYD91567.1"/>
    </source>
</evidence>
<evidence type="ECO:0000256" key="1">
    <source>
        <dbReference type="ARBA" id="ARBA00022676"/>
    </source>
</evidence>
<dbReference type="CDD" id="cd06533">
    <property type="entry name" value="Glyco_transf_WecG_TagA"/>
    <property type="match status" value="1"/>
</dbReference>
<dbReference type="AlphaFoldDB" id="A0A6B1DXC2"/>
<name>A0A6B1DXC2_9CHLR</name>
<keyword evidence="2 3" id="KW-0808">Transferase</keyword>
<dbReference type="PANTHER" id="PTHR34136">
    <property type="match status" value="1"/>
</dbReference>
<dbReference type="NCBIfam" id="TIGR00696">
    <property type="entry name" value="wecG_tagA_cpsF"/>
    <property type="match status" value="1"/>
</dbReference>
<evidence type="ECO:0000256" key="2">
    <source>
        <dbReference type="ARBA" id="ARBA00022679"/>
    </source>
</evidence>
<dbReference type="InterPro" id="IPR004629">
    <property type="entry name" value="WecG_TagA_CpsF"/>
</dbReference>
<comment type="caution">
    <text evidence="3">The sequence shown here is derived from an EMBL/GenBank/DDBJ whole genome shotgun (WGS) entry which is preliminary data.</text>
</comment>
<sequence>MSGIRTEGVSVLGIGVDPLTVPELHGHIADAVQAEDRATFLHVNVHALNLACRHPWLHDYLNSADLVVCDGAGVQLAARLLGGRLPVRITYADWIWQLAAFAEREGFTMFLLGARPGVAREAARRLEERHSRLDIVGCHHGYFDHRLDSADNHRVLEAINAASPDILITAFGMPLQERWLADNRVRLDVRVALAGGAVLDYVSGRLARGPRWMTDNGLEWLARLLIEPGRLWRRYLVGNPQFLGRVVLQRLRMRFRLSQ</sequence>
<dbReference type="Pfam" id="PF03808">
    <property type="entry name" value="Glyco_tran_WecG"/>
    <property type="match status" value="1"/>
</dbReference>
<proteinExistence type="predicted"/>
<dbReference type="PANTHER" id="PTHR34136:SF1">
    <property type="entry name" value="UDP-N-ACETYL-D-MANNOSAMINURONIC ACID TRANSFERASE"/>
    <property type="match status" value="1"/>
</dbReference>
<reference evidence="3" key="1">
    <citation type="submission" date="2019-09" db="EMBL/GenBank/DDBJ databases">
        <title>Characterisation of the sponge microbiome using genome-centric metagenomics.</title>
        <authorList>
            <person name="Engelberts J.P."/>
            <person name="Robbins S.J."/>
            <person name="De Goeij J.M."/>
            <person name="Aranda M."/>
            <person name="Bell S.C."/>
            <person name="Webster N.S."/>
        </authorList>
    </citation>
    <scope>NUCLEOTIDE SEQUENCE</scope>
    <source>
        <strain evidence="3">SB0662_bin_9</strain>
    </source>
</reference>